<dbReference type="InterPro" id="IPR052169">
    <property type="entry name" value="CW_Biosynth-Accessory"/>
</dbReference>
<protein>
    <recommendedName>
        <fullName evidence="2">Capsule synthesis protein CapA domain-containing protein</fullName>
    </recommendedName>
</protein>
<evidence type="ECO:0000313" key="3">
    <source>
        <dbReference type="EMBL" id="EIY98803.1"/>
    </source>
</evidence>
<evidence type="ECO:0000259" key="2">
    <source>
        <dbReference type="SMART" id="SM00854"/>
    </source>
</evidence>
<sequence>MTNTKINIAIAGDFCSFYPHENEISNALRSELSSHELRIVNFEGPLQIGDLHTAGSYFLKQSKDSPSWCLNNGFNIINLANNHAYDFGKEGLKATKQSFGNILTLGSGYWDEVYSVTRVEISGKKIGFFSATSADLSSLKDRWTDLDKYGCPWINHPCVNKVIADAKSKLDYLIVIVHAGVEYMDVPLPEWRDRYYELVDMGADAVVATHAHVPQGFEYYSDKPIFYSLGNFCFYKGEDERYPERWNNGIIASLEICEDRIHAKAIQTFFKNKIVDIDNSKSAKEYLDKLNSYLKDNEKYLKRVDENVINLYKKYEEWLLLGMNSYKIRPLSLRNVYHLLRALITGGLSQRVALHQLREESTRYVLARAYKLLSKTNL</sequence>
<dbReference type="SMART" id="SM00854">
    <property type="entry name" value="PGA_cap"/>
    <property type="match status" value="1"/>
</dbReference>
<dbReference type="InterPro" id="IPR019079">
    <property type="entry name" value="Capsule_synth_CapA"/>
</dbReference>
<comment type="caution">
    <text evidence="3">The sequence shown here is derived from an EMBL/GenBank/DDBJ whole genome shotgun (WGS) entry which is preliminary data.</text>
</comment>
<accession>I9VSK0</accession>
<dbReference type="Gene3D" id="3.60.21.10">
    <property type="match status" value="1"/>
</dbReference>
<dbReference type="HOGENOM" id="CLU_038823_2_1_10"/>
<dbReference type="SUPFAM" id="SSF56300">
    <property type="entry name" value="Metallo-dependent phosphatases"/>
    <property type="match status" value="1"/>
</dbReference>
<gene>
    <name evidence="3" type="ORF">HMPREF1080_01853</name>
</gene>
<dbReference type="InterPro" id="IPR029052">
    <property type="entry name" value="Metallo-depent_PP-like"/>
</dbReference>
<dbReference type="RefSeq" id="WP_005800479.1">
    <property type="nucleotide sequence ID" value="NZ_JH724193.1"/>
</dbReference>
<evidence type="ECO:0000256" key="1">
    <source>
        <dbReference type="ARBA" id="ARBA00005662"/>
    </source>
</evidence>
<name>I9VSK0_BACFG</name>
<reference evidence="3 4" key="1">
    <citation type="submission" date="2012-02" db="EMBL/GenBank/DDBJ databases">
        <title>The Genome Sequence of Bacteroides fragilis CL05T12C13.</title>
        <authorList>
            <consortium name="The Broad Institute Genome Sequencing Platform"/>
            <person name="Earl A."/>
            <person name="Ward D."/>
            <person name="Feldgarden M."/>
            <person name="Gevers D."/>
            <person name="Zitomersky N.L."/>
            <person name="Coyne M.J."/>
            <person name="Comstock L.E."/>
            <person name="Young S.K."/>
            <person name="Zeng Q."/>
            <person name="Gargeya S."/>
            <person name="Fitzgerald M."/>
            <person name="Haas B."/>
            <person name="Abouelleil A."/>
            <person name="Alvarado L."/>
            <person name="Arachchi H.M."/>
            <person name="Berlin A."/>
            <person name="Chapman S.B."/>
            <person name="Gearin G."/>
            <person name="Goldberg J."/>
            <person name="Griggs A."/>
            <person name="Gujja S."/>
            <person name="Hansen M."/>
            <person name="Heiman D."/>
            <person name="Howarth C."/>
            <person name="Larimer J."/>
            <person name="Lui A."/>
            <person name="MacDonald P.J.P."/>
            <person name="McCowen C."/>
            <person name="Montmayeur A."/>
            <person name="Murphy C."/>
            <person name="Neiman D."/>
            <person name="Pearson M."/>
            <person name="Priest M."/>
            <person name="Roberts A."/>
            <person name="Saif S."/>
            <person name="Shea T."/>
            <person name="Sisk P."/>
            <person name="Stolte C."/>
            <person name="Sykes S."/>
            <person name="Wortman J."/>
            <person name="Nusbaum C."/>
            <person name="Birren B."/>
        </authorList>
    </citation>
    <scope>NUCLEOTIDE SEQUENCE [LARGE SCALE GENOMIC DNA]</scope>
    <source>
        <strain evidence="3 4">CL05T12C13</strain>
    </source>
</reference>
<dbReference type="PANTHER" id="PTHR33393">
    <property type="entry name" value="POLYGLUTAMINE SYNTHESIS ACCESSORY PROTEIN RV0574C-RELATED"/>
    <property type="match status" value="1"/>
</dbReference>
<dbReference type="PATRIC" id="fig|997881.3.peg.1943"/>
<organism evidence="3 4">
    <name type="scientific">Bacteroides fragilis CL05T12C13</name>
    <dbReference type="NCBI Taxonomy" id="997881"/>
    <lineage>
        <taxon>Bacteria</taxon>
        <taxon>Pseudomonadati</taxon>
        <taxon>Bacteroidota</taxon>
        <taxon>Bacteroidia</taxon>
        <taxon>Bacteroidales</taxon>
        <taxon>Bacteroidaceae</taxon>
        <taxon>Bacteroides</taxon>
    </lineage>
</organism>
<dbReference type="PANTHER" id="PTHR33393:SF13">
    <property type="entry name" value="PGA BIOSYNTHESIS PROTEIN CAPA"/>
    <property type="match status" value="1"/>
</dbReference>
<dbReference type="Pfam" id="PF09587">
    <property type="entry name" value="PGA_cap"/>
    <property type="match status" value="1"/>
</dbReference>
<comment type="similarity">
    <text evidence="1">Belongs to the CapA family.</text>
</comment>
<dbReference type="EMBL" id="AGXP01000022">
    <property type="protein sequence ID" value="EIY98803.1"/>
    <property type="molecule type" value="Genomic_DNA"/>
</dbReference>
<evidence type="ECO:0000313" key="4">
    <source>
        <dbReference type="Proteomes" id="UP000003917"/>
    </source>
</evidence>
<dbReference type="Proteomes" id="UP000003917">
    <property type="component" value="Unassembled WGS sequence"/>
</dbReference>
<proteinExistence type="inferred from homology"/>
<dbReference type="AlphaFoldDB" id="I9VSK0"/>
<feature type="domain" description="Capsule synthesis protein CapA" evidence="2">
    <location>
        <begin position="7"/>
        <end position="236"/>
    </location>
</feature>